<dbReference type="PANTHER" id="PTHR10578:SF140">
    <property type="entry name" value="FMN HYDROXY ACID DEHYDROGENASE DOMAIN-CONTAINING PROTEIN"/>
    <property type="match status" value="1"/>
</dbReference>
<dbReference type="Gene3D" id="3.20.20.70">
    <property type="entry name" value="Aldolase class I"/>
    <property type="match status" value="1"/>
</dbReference>
<dbReference type="PROSITE" id="PS51349">
    <property type="entry name" value="FMN_HYDROXY_ACID_DH_2"/>
    <property type="match status" value="1"/>
</dbReference>
<dbReference type="PANTHER" id="PTHR10578">
    <property type="entry name" value="S -2-HYDROXY-ACID OXIDASE-RELATED"/>
    <property type="match status" value="1"/>
</dbReference>
<protein>
    <recommendedName>
        <fullName evidence="4">FMN hydroxy acid dehydrogenase domain-containing protein</fullName>
    </recommendedName>
</protein>
<feature type="signal peptide" evidence="3">
    <location>
        <begin position="1"/>
        <end position="18"/>
    </location>
</feature>
<keyword evidence="3" id="KW-0732">Signal</keyword>
<accession>A0ABR3P5A1</accession>
<organism evidence="5 6">
    <name type="scientific">Neodothiora populina</name>
    <dbReference type="NCBI Taxonomy" id="2781224"/>
    <lineage>
        <taxon>Eukaryota</taxon>
        <taxon>Fungi</taxon>
        <taxon>Dikarya</taxon>
        <taxon>Ascomycota</taxon>
        <taxon>Pezizomycotina</taxon>
        <taxon>Dothideomycetes</taxon>
        <taxon>Dothideomycetidae</taxon>
        <taxon>Dothideales</taxon>
        <taxon>Dothioraceae</taxon>
        <taxon>Neodothiora</taxon>
    </lineage>
</organism>
<reference evidence="5 6" key="1">
    <citation type="submission" date="2024-07" db="EMBL/GenBank/DDBJ databases">
        <title>Draft sequence of the Neodothiora populina.</title>
        <authorList>
            <person name="Drown D.D."/>
            <person name="Schuette U.S."/>
            <person name="Buechlein A.B."/>
            <person name="Rusch D.R."/>
            <person name="Winton L.W."/>
            <person name="Adams G.A."/>
        </authorList>
    </citation>
    <scope>NUCLEOTIDE SEQUENCE [LARGE SCALE GENOMIC DNA]</scope>
    <source>
        <strain evidence="5 6">CPC 39397</strain>
    </source>
</reference>
<evidence type="ECO:0000256" key="2">
    <source>
        <dbReference type="ARBA" id="ARBA00023002"/>
    </source>
</evidence>
<dbReference type="InterPro" id="IPR013785">
    <property type="entry name" value="Aldolase_TIM"/>
</dbReference>
<dbReference type="GeneID" id="95980155"/>
<dbReference type="Pfam" id="PF01070">
    <property type="entry name" value="FMN_dh"/>
    <property type="match status" value="2"/>
</dbReference>
<feature type="domain" description="FMN hydroxy acid dehydrogenase" evidence="4">
    <location>
        <begin position="42"/>
        <end position="379"/>
    </location>
</feature>
<keyword evidence="6" id="KW-1185">Reference proteome</keyword>
<evidence type="ECO:0000256" key="3">
    <source>
        <dbReference type="SAM" id="SignalP"/>
    </source>
</evidence>
<evidence type="ECO:0000256" key="1">
    <source>
        <dbReference type="ARBA" id="ARBA00001917"/>
    </source>
</evidence>
<dbReference type="Proteomes" id="UP001562354">
    <property type="component" value="Unassembled WGS sequence"/>
</dbReference>
<dbReference type="SUPFAM" id="SSF51395">
    <property type="entry name" value="FMN-linked oxidoreductases"/>
    <property type="match status" value="1"/>
</dbReference>
<evidence type="ECO:0000313" key="6">
    <source>
        <dbReference type="Proteomes" id="UP001562354"/>
    </source>
</evidence>
<comment type="caution">
    <text evidence="5">The sequence shown here is derived from an EMBL/GenBank/DDBJ whole genome shotgun (WGS) entry which is preliminary data.</text>
</comment>
<dbReference type="InterPro" id="IPR000262">
    <property type="entry name" value="FMN-dep_DH"/>
</dbReference>
<sequence length="426" mass="45753">MRFTPSLWTAQLAGLAAAVVIDMEGLPDTGLDTSSWTTGTLPPIADCVDLNDLQIAAKNTLSPANYAYYRTAALDEITYKANLFIWEKIRLNGFSFRDVSNINLNTSILGYEFAAPFFIAPAAQAGRASSGAESNFVKAAGAANILYVPSISSTQSIATIANAAVDGQVMFHQEYIWSDESRLQSELSQFESRGFKAIVLTVDNTGIQGIRDRQMRFSAGGDSGHSQAFTVESLGRLQSMTTLPVIPKGVKTAHDVKLVAELGLPAVYISNHGGRVVDGAPTAVEILLDVHRLYPEVFGQIEIYCDGGVRRATHIITLLALGCRAVGLARPAMYANVYGQAGVTKMINILSQELQTTMALMGESNIDLIRGNTTYINTKQVELEMFGAPLNIDTSSTPYAVAVGSDQSFRMNLNNLVASNGTNSTS</sequence>
<name>A0ABR3P5A1_9PEZI</name>
<evidence type="ECO:0000259" key="4">
    <source>
        <dbReference type="PROSITE" id="PS51349"/>
    </source>
</evidence>
<dbReference type="InterPro" id="IPR037396">
    <property type="entry name" value="FMN_HAD"/>
</dbReference>
<gene>
    <name evidence="5" type="ORF">AAFC00_006456</name>
</gene>
<keyword evidence="2" id="KW-0560">Oxidoreductase</keyword>
<proteinExistence type="predicted"/>
<evidence type="ECO:0000313" key="5">
    <source>
        <dbReference type="EMBL" id="KAL1297943.1"/>
    </source>
</evidence>
<dbReference type="EMBL" id="JBFMKM010000014">
    <property type="protein sequence ID" value="KAL1297943.1"/>
    <property type="molecule type" value="Genomic_DNA"/>
</dbReference>
<dbReference type="RefSeq" id="XP_069197625.1">
    <property type="nucleotide sequence ID" value="XM_069346414.1"/>
</dbReference>
<feature type="chain" id="PRO_5045165218" description="FMN hydroxy acid dehydrogenase domain-containing protein" evidence="3">
    <location>
        <begin position="19"/>
        <end position="426"/>
    </location>
</feature>
<comment type="cofactor">
    <cofactor evidence="1">
        <name>FMN</name>
        <dbReference type="ChEBI" id="CHEBI:58210"/>
    </cofactor>
</comment>